<dbReference type="PATRIC" id="fig|1111674.3.peg.180"/>
<dbReference type="RefSeq" id="WP_000850076.1">
    <property type="nucleotide sequence ID" value="NZ_BSLV01000006.1"/>
</dbReference>
<reference evidence="4 5" key="3">
    <citation type="submission" date="2018-02" db="EMBL/GenBank/DDBJ databases">
        <title>N4-cytosine DNA methylation regulates transcription and pathogenesis in Helicobacter pylori.</title>
        <authorList>
            <person name="Kumar S."/>
            <person name="Karmakar B.C."/>
            <person name="Nagarajan D."/>
            <person name="Mukhopadhyay A.K."/>
            <person name="Rao D.N."/>
        </authorList>
    </citation>
    <scope>NUCLEOTIDE SEQUENCE [LARGE SCALE GENOMIC DNA]</scope>
    <source>
        <strain evidence="4 5">26695-dRdM2</strain>
    </source>
</reference>
<keyword evidence="2" id="KW-0732">Signal</keyword>
<evidence type="ECO:0000256" key="1">
    <source>
        <dbReference type="SAM" id="Phobius"/>
    </source>
</evidence>
<evidence type="ECO:0000313" key="5">
    <source>
        <dbReference type="Proteomes" id="UP000236568"/>
    </source>
</evidence>
<proteinExistence type="predicted"/>
<organism evidence="3">
    <name type="scientific">Helicobacter pylori</name>
    <name type="common">Campylobacter pylori</name>
    <dbReference type="NCBI Taxonomy" id="210"/>
    <lineage>
        <taxon>Bacteria</taxon>
        <taxon>Pseudomonadati</taxon>
        <taxon>Campylobacterota</taxon>
        <taxon>Epsilonproteobacteria</taxon>
        <taxon>Campylobacterales</taxon>
        <taxon>Helicobacteraceae</taxon>
        <taxon>Helicobacter</taxon>
    </lineage>
</organism>
<reference evidence="4 5" key="2">
    <citation type="submission" date="2018-01" db="EMBL/GenBank/DDBJ databases">
        <authorList>
            <person name="Morgan R.D."/>
        </authorList>
    </citation>
    <scope>NUCLEOTIDE SEQUENCE [LARGE SCALE GENOMIC DNA]</scope>
    <source>
        <strain evidence="4 5">26695-dRdM2</strain>
    </source>
</reference>
<feature type="transmembrane region" description="Helical" evidence="1">
    <location>
        <begin position="75"/>
        <end position="92"/>
    </location>
</feature>
<keyword evidence="1" id="KW-0472">Membrane</keyword>
<dbReference type="EMBL" id="KF861855">
    <property type="protein sequence ID" value="AIA98749.1"/>
    <property type="molecule type" value="Genomic_DNA"/>
</dbReference>
<name>A0A024C648_HELPX</name>
<dbReference type="Proteomes" id="UP000236568">
    <property type="component" value="Chromosome"/>
</dbReference>
<evidence type="ECO:0000313" key="4">
    <source>
        <dbReference type="EMBL" id="AUV79144.1"/>
    </source>
</evidence>
<dbReference type="EMBL" id="CP026324">
    <property type="protein sequence ID" value="AUV79144.1"/>
    <property type="molecule type" value="Genomic_DNA"/>
</dbReference>
<accession>A0A024C648</accession>
<keyword evidence="1" id="KW-1133">Transmembrane helix</keyword>
<evidence type="ECO:0000256" key="2">
    <source>
        <dbReference type="SAM" id="SignalP"/>
    </source>
</evidence>
<protein>
    <submittedName>
        <fullName evidence="3">VirB2 type IV secretion protein</fullName>
    </submittedName>
</protein>
<dbReference type="AlphaFoldDB" id="A0A024C648"/>
<feature type="chain" id="PRO_5015026106" evidence="2">
    <location>
        <begin position="31"/>
        <end position="100"/>
    </location>
</feature>
<feature type="transmembrane region" description="Helical" evidence="1">
    <location>
        <begin position="45"/>
        <end position="66"/>
    </location>
</feature>
<evidence type="ECO:0000313" key="3">
    <source>
        <dbReference type="EMBL" id="AIA98749.1"/>
    </source>
</evidence>
<keyword evidence="1" id="KW-0812">Transmembrane</keyword>
<reference evidence="3" key="1">
    <citation type="journal article" date="2014" name="BMC Genomics">
        <title>A comprehensive analysis of Helicobacter pylori plasticity zones reveals that they are integrating conjugative elements with intermediate integration specificity.</title>
        <authorList>
            <person name="Fischer W."/>
            <person name="Breithaupt U."/>
            <person name="Kern B."/>
            <person name="Smith S.I."/>
            <person name="Spicher C."/>
            <person name="Haas R."/>
        </authorList>
    </citation>
    <scope>NUCLEOTIDE SEQUENCE</scope>
    <source>
        <strain evidence="3">166</strain>
    </source>
</reference>
<gene>
    <name evidence="3" type="primary">virB2</name>
    <name evidence="3" type="ORF">166_ICEHptfs4c_29</name>
    <name evidence="4" type="ORF">C2842_02290</name>
</gene>
<sequence>MKTKHKGIRMFKQIRRMMSLAILMPSFLLAAPDYKQKFTQILDFISNDFIKAIGGLIIVGTCIYAYKNWDRLGEIGWKCVGIIIITAAISNAKTLSQWLF</sequence>
<feature type="signal peptide" evidence="2">
    <location>
        <begin position="1"/>
        <end position="30"/>
    </location>
</feature>